<dbReference type="OrthoDB" id="279898at2"/>
<proteinExistence type="predicted"/>
<dbReference type="GO" id="GO:0045454">
    <property type="term" value="P:cell redox homeostasis"/>
    <property type="evidence" value="ECO:0007669"/>
    <property type="project" value="TreeGrafter"/>
</dbReference>
<dbReference type="GO" id="GO:0005737">
    <property type="term" value="C:cytoplasm"/>
    <property type="evidence" value="ECO:0007669"/>
    <property type="project" value="TreeGrafter"/>
</dbReference>
<keyword evidence="4" id="KW-1015">Disulfide bond</keyword>
<evidence type="ECO:0000256" key="6">
    <source>
        <dbReference type="SAM" id="SignalP"/>
    </source>
</evidence>
<keyword evidence="5" id="KW-0676">Redox-active center</keyword>
<evidence type="ECO:0000259" key="7">
    <source>
        <dbReference type="PROSITE" id="PS51352"/>
    </source>
</evidence>
<evidence type="ECO:0000313" key="9">
    <source>
        <dbReference type="Proteomes" id="UP000315003"/>
    </source>
</evidence>
<dbReference type="Proteomes" id="UP000315003">
    <property type="component" value="Chromosome"/>
</dbReference>
<reference evidence="8 9" key="1">
    <citation type="submission" date="2019-02" db="EMBL/GenBank/DDBJ databases">
        <title>Deep-cultivation of Planctomycetes and their phenomic and genomic characterization uncovers novel biology.</title>
        <authorList>
            <person name="Wiegand S."/>
            <person name="Jogler M."/>
            <person name="Boedeker C."/>
            <person name="Pinto D."/>
            <person name="Vollmers J."/>
            <person name="Rivas-Marin E."/>
            <person name="Kohn T."/>
            <person name="Peeters S.H."/>
            <person name="Heuer A."/>
            <person name="Rast P."/>
            <person name="Oberbeckmann S."/>
            <person name="Bunk B."/>
            <person name="Jeske O."/>
            <person name="Meyerdierks A."/>
            <person name="Storesund J.E."/>
            <person name="Kallscheuer N."/>
            <person name="Luecker S."/>
            <person name="Lage O.M."/>
            <person name="Pohl T."/>
            <person name="Merkel B.J."/>
            <person name="Hornburger P."/>
            <person name="Mueller R.-W."/>
            <person name="Bruemmer F."/>
            <person name="Labrenz M."/>
            <person name="Spormann A.M."/>
            <person name="Op den Camp H."/>
            <person name="Overmann J."/>
            <person name="Amann R."/>
            <person name="Jetten M.S.M."/>
            <person name="Mascher T."/>
            <person name="Medema M.H."/>
            <person name="Devos D.P."/>
            <person name="Kaster A.-K."/>
            <person name="Ovreas L."/>
            <person name="Rohde M."/>
            <person name="Galperin M.Y."/>
            <person name="Jogler C."/>
        </authorList>
    </citation>
    <scope>NUCLEOTIDE SEQUENCE [LARGE SCALE GENOMIC DNA]</scope>
    <source>
        <strain evidence="8 9">SV_7m_r</strain>
    </source>
</reference>
<dbReference type="PROSITE" id="PS51352">
    <property type="entry name" value="THIOREDOXIN_2"/>
    <property type="match status" value="1"/>
</dbReference>
<keyword evidence="1" id="KW-0575">Peroxidase</keyword>
<evidence type="ECO:0000256" key="4">
    <source>
        <dbReference type="ARBA" id="ARBA00023157"/>
    </source>
</evidence>
<evidence type="ECO:0000256" key="1">
    <source>
        <dbReference type="ARBA" id="ARBA00022559"/>
    </source>
</evidence>
<name>A0A517SXZ1_9BACT</name>
<dbReference type="Gene3D" id="3.40.30.10">
    <property type="entry name" value="Glutaredoxin"/>
    <property type="match status" value="1"/>
</dbReference>
<protein>
    <submittedName>
        <fullName evidence="8">AhpC/TSA family protein</fullName>
    </submittedName>
</protein>
<dbReference type="SUPFAM" id="SSF52833">
    <property type="entry name" value="Thioredoxin-like"/>
    <property type="match status" value="1"/>
</dbReference>
<evidence type="ECO:0000256" key="3">
    <source>
        <dbReference type="ARBA" id="ARBA00023002"/>
    </source>
</evidence>
<evidence type="ECO:0000256" key="2">
    <source>
        <dbReference type="ARBA" id="ARBA00022862"/>
    </source>
</evidence>
<evidence type="ECO:0000313" key="8">
    <source>
        <dbReference type="EMBL" id="QDT61009.1"/>
    </source>
</evidence>
<dbReference type="InterPro" id="IPR013766">
    <property type="entry name" value="Thioredoxin_domain"/>
</dbReference>
<keyword evidence="9" id="KW-1185">Reference proteome</keyword>
<dbReference type="RefSeq" id="WP_145274544.1">
    <property type="nucleotide sequence ID" value="NZ_CP036272.1"/>
</dbReference>
<dbReference type="PANTHER" id="PTHR42801">
    <property type="entry name" value="THIOREDOXIN-DEPENDENT PEROXIDE REDUCTASE"/>
    <property type="match status" value="1"/>
</dbReference>
<feature type="signal peptide" evidence="6">
    <location>
        <begin position="1"/>
        <end position="49"/>
    </location>
</feature>
<accession>A0A517SXZ1</accession>
<keyword evidence="6" id="KW-0732">Signal</keyword>
<sequence length="224" mass="23858" precursor="true">MISLHSALRRLPAVPQLASFGSIRRPMASVSAAALLVLAAAVMAPAAGAVTPKGPNAPKVGQKAPDFELSVLGEQGYLTLSDLNASGTVVVVVLRGFPGYQCPLCRRQVAAYMNRANAFVKELGNKDIRFVMVYPGAEQGLDANAKKFSAGRTLPLPMAMVTDPDMKMVSEWGLRWDAPRETAYPSAFVIGPGRRVLWSKVSKGHGDRATAEDLLAAIRAANKK</sequence>
<dbReference type="AlphaFoldDB" id="A0A517SXZ1"/>
<evidence type="ECO:0000256" key="5">
    <source>
        <dbReference type="ARBA" id="ARBA00023284"/>
    </source>
</evidence>
<dbReference type="InterPro" id="IPR013740">
    <property type="entry name" value="Redoxin"/>
</dbReference>
<keyword evidence="3" id="KW-0560">Oxidoreductase</keyword>
<dbReference type="GO" id="GO:0008379">
    <property type="term" value="F:thioredoxin peroxidase activity"/>
    <property type="evidence" value="ECO:0007669"/>
    <property type="project" value="TreeGrafter"/>
</dbReference>
<gene>
    <name evidence="8" type="ORF">SV7mr_35390</name>
</gene>
<organism evidence="8 9">
    <name type="scientific">Stieleria bergensis</name>
    <dbReference type="NCBI Taxonomy" id="2528025"/>
    <lineage>
        <taxon>Bacteria</taxon>
        <taxon>Pseudomonadati</taxon>
        <taxon>Planctomycetota</taxon>
        <taxon>Planctomycetia</taxon>
        <taxon>Pirellulales</taxon>
        <taxon>Pirellulaceae</taxon>
        <taxon>Stieleria</taxon>
    </lineage>
</organism>
<keyword evidence="2" id="KW-0049">Antioxidant</keyword>
<dbReference type="Pfam" id="PF08534">
    <property type="entry name" value="Redoxin"/>
    <property type="match status" value="1"/>
</dbReference>
<dbReference type="InterPro" id="IPR050924">
    <property type="entry name" value="Peroxiredoxin_BCP/PrxQ"/>
</dbReference>
<dbReference type="InterPro" id="IPR036249">
    <property type="entry name" value="Thioredoxin-like_sf"/>
</dbReference>
<dbReference type="PANTHER" id="PTHR42801:SF4">
    <property type="entry name" value="AHPC_TSA FAMILY PROTEIN"/>
    <property type="match status" value="1"/>
</dbReference>
<feature type="domain" description="Thioredoxin" evidence="7">
    <location>
        <begin position="58"/>
        <end position="223"/>
    </location>
</feature>
<feature type="chain" id="PRO_5022059849" evidence="6">
    <location>
        <begin position="50"/>
        <end position="224"/>
    </location>
</feature>
<dbReference type="GO" id="GO:0034599">
    <property type="term" value="P:cellular response to oxidative stress"/>
    <property type="evidence" value="ECO:0007669"/>
    <property type="project" value="TreeGrafter"/>
</dbReference>
<dbReference type="EMBL" id="CP036272">
    <property type="protein sequence ID" value="QDT61009.1"/>
    <property type="molecule type" value="Genomic_DNA"/>
</dbReference>